<organism evidence="1 2">
    <name type="scientific">Actinospica durhamensis</name>
    <dbReference type="NCBI Taxonomy" id="1508375"/>
    <lineage>
        <taxon>Bacteria</taxon>
        <taxon>Bacillati</taxon>
        <taxon>Actinomycetota</taxon>
        <taxon>Actinomycetes</taxon>
        <taxon>Catenulisporales</taxon>
        <taxon>Actinospicaceae</taxon>
        <taxon>Actinospica</taxon>
    </lineage>
</organism>
<dbReference type="Pfam" id="PF10978">
    <property type="entry name" value="DUF2785"/>
    <property type="match status" value="1"/>
</dbReference>
<gene>
    <name evidence="1" type="ORF">KDL01_30180</name>
</gene>
<keyword evidence="2" id="KW-1185">Reference proteome</keyword>
<evidence type="ECO:0000313" key="1">
    <source>
        <dbReference type="EMBL" id="MBR7837586.1"/>
    </source>
</evidence>
<dbReference type="RefSeq" id="WP_212532055.1">
    <property type="nucleotide sequence ID" value="NZ_JAGSOG010000215.1"/>
</dbReference>
<protein>
    <submittedName>
        <fullName evidence="1">DUF2785 domain-containing protein</fullName>
    </submittedName>
</protein>
<reference evidence="1" key="1">
    <citation type="submission" date="2021-04" db="EMBL/GenBank/DDBJ databases">
        <title>Genome based classification of Actinospica acidithermotolerans sp. nov., an actinobacterium isolated from an Indonesian hot spring.</title>
        <authorList>
            <person name="Kusuma A.B."/>
            <person name="Putra K.E."/>
            <person name="Nafisah S."/>
            <person name="Loh J."/>
            <person name="Nouioui I."/>
            <person name="Goodfellow M."/>
        </authorList>
    </citation>
    <scope>NUCLEOTIDE SEQUENCE</scope>
    <source>
        <strain evidence="1">CSCA 57</strain>
    </source>
</reference>
<dbReference type="InterPro" id="IPR021247">
    <property type="entry name" value="DUF2785"/>
</dbReference>
<dbReference type="Proteomes" id="UP000675781">
    <property type="component" value="Unassembled WGS sequence"/>
</dbReference>
<accession>A0A941EUL6</accession>
<comment type="caution">
    <text evidence="1">The sequence shown here is derived from an EMBL/GenBank/DDBJ whole genome shotgun (WGS) entry which is preliminary data.</text>
</comment>
<dbReference type="AlphaFoldDB" id="A0A941EUL6"/>
<name>A0A941EUL6_9ACTN</name>
<dbReference type="EMBL" id="JAGSOG010000215">
    <property type="protein sequence ID" value="MBR7837586.1"/>
    <property type="molecule type" value="Genomic_DNA"/>
</dbReference>
<sequence>MIDWTALIADGMRLPAGLTAADALAELVELLRSPDPQIRDELAATAISLLLDDLDEDARVRLGDTMAARLTAPEIYERSFPPLILAGLVRRGTWRAGWLEAFEAWYPAEQDLRGHDPELGWLHAFAHGADLLGAFGRHPAVAPERMLRLAAARLLAPTGYVLRDQEDDRLAYALALTLTREELGAEESVAWLGLIAEEFERGEPGPVPPFATNTMRTLRMLYLCADRGVRVRGREEVVPVRHRDAVKEELARVLGMTFPMVG</sequence>
<evidence type="ECO:0000313" key="2">
    <source>
        <dbReference type="Proteomes" id="UP000675781"/>
    </source>
</evidence>
<proteinExistence type="predicted"/>